<dbReference type="EMBL" id="CAUOFW020002747">
    <property type="protein sequence ID" value="CAK9155828.1"/>
    <property type="molecule type" value="Genomic_DNA"/>
</dbReference>
<keyword evidence="3" id="KW-1185">Reference proteome</keyword>
<name>A0ABC8SFY1_9AQUA</name>
<accession>A0ABC8SFY1</accession>
<comment type="caution">
    <text evidence="2">The sequence shown here is derived from an EMBL/GenBank/DDBJ whole genome shotgun (WGS) entry which is preliminary data.</text>
</comment>
<evidence type="ECO:0000313" key="3">
    <source>
        <dbReference type="Proteomes" id="UP001642360"/>
    </source>
</evidence>
<feature type="region of interest" description="Disordered" evidence="1">
    <location>
        <begin position="1"/>
        <end position="43"/>
    </location>
</feature>
<organism evidence="2 3">
    <name type="scientific">Ilex paraguariensis</name>
    <name type="common">yerba mate</name>
    <dbReference type="NCBI Taxonomy" id="185542"/>
    <lineage>
        <taxon>Eukaryota</taxon>
        <taxon>Viridiplantae</taxon>
        <taxon>Streptophyta</taxon>
        <taxon>Embryophyta</taxon>
        <taxon>Tracheophyta</taxon>
        <taxon>Spermatophyta</taxon>
        <taxon>Magnoliopsida</taxon>
        <taxon>eudicotyledons</taxon>
        <taxon>Gunneridae</taxon>
        <taxon>Pentapetalae</taxon>
        <taxon>asterids</taxon>
        <taxon>campanulids</taxon>
        <taxon>Aquifoliales</taxon>
        <taxon>Aquifoliaceae</taxon>
        <taxon>Ilex</taxon>
    </lineage>
</organism>
<evidence type="ECO:0000256" key="1">
    <source>
        <dbReference type="SAM" id="MobiDB-lite"/>
    </source>
</evidence>
<dbReference type="Proteomes" id="UP001642360">
    <property type="component" value="Unassembled WGS sequence"/>
</dbReference>
<dbReference type="AlphaFoldDB" id="A0ABC8SFY1"/>
<evidence type="ECO:0000313" key="2">
    <source>
        <dbReference type="EMBL" id="CAK9155828.1"/>
    </source>
</evidence>
<gene>
    <name evidence="2" type="ORF">ILEXP_LOCUS24241</name>
</gene>
<proteinExistence type="predicted"/>
<protein>
    <submittedName>
        <fullName evidence="2">Uncharacterized protein</fullName>
    </submittedName>
</protein>
<reference evidence="2 3" key="1">
    <citation type="submission" date="2024-02" db="EMBL/GenBank/DDBJ databases">
        <authorList>
            <person name="Vignale AGUSTIN F."/>
            <person name="Sosa J E."/>
            <person name="Modenutti C."/>
        </authorList>
    </citation>
    <scope>NUCLEOTIDE SEQUENCE [LARGE SCALE GENOMIC DNA]</scope>
</reference>
<sequence length="105" mass="11007">MQAHSGARLGDALQAQRQRQAIAKGTSHHRHMTRGCDASGQLGDTHGVGGDVSGCNACRGIGPSIATACAEVLGDAMDWAKLDRDEKARRKEGDVLMLLAWGAPT</sequence>
<feature type="compositionally biased region" description="Low complexity" evidence="1">
    <location>
        <begin position="7"/>
        <end position="21"/>
    </location>
</feature>